<feature type="signal peptide" evidence="1">
    <location>
        <begin position="1"/>
        <end position="18"/>
    </location>
</feature>
<proteinExistence type="evidence at transcript level"/>
<feature type="chain" id="PRO_5014855883" evidence="1">
    <location>
        <begin position="19"/>
        <end position="51"/>
    </location>
</feature>
<reference evidence="2" key="1">
    <citation type="submission" date="2016-10" db="EMBL/GenBank/DDBJ databases">
        <title>The assassin bug Pristhesancus plagipennis produces two different types of venom.</title>
        <authorList>
            <person name="Walker A.A."/>
            <person name="Herzig V."/>
            <person name="Jin J."/>
            <person name="Fry B.G."/>
            <person name="King G.F."/>
        </authorList>
    </citation>
    <scope>NUCLEOTIDE SEQUENCE</scope>
    <source>
        <tissue evidence="2">Venom/labial glands</tissue>
    </source>
</reference>
<dbReference type="AlphaFoldDB" id="A0A2K8JPK4"/>
<organism evidence="2">
    <name type="scientific">Pristhesancus plagipennis</name>
    <name type="common">Common assassin bug</name>
    <dbReference type="NCBI Taxonomy" id="1955184"/>
    <lineage>
        <taxon>Eukaryota</taxon>
        <taxon>Metazoa</taxon>
        <taxon>Ecdysozoa</taxon>
        <taxon>Arthropoda</taxon>
        <taxon>Hexapoda</taxon>
        <taxon>Insecta</taxon>
        <taxon>Pterygota</taxon>
        <taxon>Neoptera</taxon>
        <taxon>Paraneoptera</taxon>
        <taxon>Hemiptera</taxon>
        <taxon>Heteroptera</taxon>
        <taxon>Panheteroptera</taxon>
        <taxon>Cimicomorpha</taxon>
        <taxon>Reduviidae</taxon>
        <taxon>Harpactorinae</taxon>
        <taxon>Harpactorini</taxon>
        <taxon>Pristhesancus</taxon>
    </lineage>
</organism>
<keyword evidence="1" id="KW-0732">Signal</keyword>
<dbReference type="EMBL" id="KY031212">
    <property type="protein sequence ID" value="ATU82963.1"/>
    <property type="molecule type" value="mRNA"/>
</dbReference>
<name>A0A2K8JPK4_PRIPG</name>
<sequence length="51" mass="5892">MRVLVTIMFFLVFTLTLGHKERVHTDLHTWGHNLARLYHLAAAIGTNSYKP</sequence>
<evidence type="ECO:0000313" key="2">
    <source>
        <dbReference type="EMBL" id="ATU82963.1"/>
    </source>
</evidence>
<protein>
    <submittedName>
        <fullName evidence="2">Uncharacterized protein</fullName>
    </submittedName>
</protein>
<evidence type="ECO:0000256" key="1">
    <source>
        <dbReference type="SAM" id="SignalP"/>
    </source>
</evidence>
<accession>A0A2K8JPK4</accession>